<evidence type="ECO:0000256" key="1">
    <source>
        <dbReference type="PROSITE-ProRule" id="PRU00169"/>
    </source>
</evidence>
<evidence type="ECO:0000259" key="2">
    <source>
        <dbReference type="PROSITE" id="PS50110"/>
    </source>
</evidence>
<dbReference type="GO" id="GO:0000160">
    <property type="term" value="P:phosphorelay signal transduction system"/>
    <property type="evidence" value="ECO:0007669"/>
    <property type="project" value="InterPro"/>
</dbReference>
<dbReference type="InterPro" id="IPR011006">
    <property type="entry name" value="CheY-like_superfamily"/>
</dbReference>
<evidence type="ECO:0000313" key="3">
    <source>
        <dbReference type="EMBL" id="MRG94580.1"/>
    </source>
</evidence>
<dbReference type="SUPFAM" id="SSF52172">
    <property type="entry name" value="CheY-like"/>
    <property type="match status" value="1"/>
</dbReference>
<name>A0A6N7PVW3_9BACT</name>
<comment type="caution">
    <text evidence="1">Lacks conserved residue(s) required for the propagation of feature annotation.</text>
</comment>
<gene>
    <name evidence="3" type="ORF">GF068_22055</name>
</gene>
<feature type="domain" description="Response regulatory" evidence="2">
    <location>
        <begin position="4"/>
        <end position="112"/>
    </location>
</feature>
<comment type="caution">
    <text evidence="3">The sequence shown here is derived from an EMBL/GenBank/DDBJ whole genome shotgun (WGS) entry which is preliminary data.</text>
</comment>
<dbReference type="Pfam" id="PF14332">
    <property type="entry name" value="DUF4388"/>
    <property type="match status" value="1"/>
</dbReference>
<sequence length="468" mass="50264">MSRRVLLVDSDVDALGALASQLRAMGLGVANANSAESALEQAYQSRPDVVLAARQVDRGGNVRAAFKEKAEFADIPVLFLVDKLGARELEPDEVMRVDVDQIVSRISEVSRRVSRPPLPADIRGDLEQVPLVDMLQLLAMNRRTGTLSLTTARGPGDVKLVEGQIVDASFSRRTGERALYRLLAERRGRFAFSPGEPSSARRIQASTNMLLMEAMRQVDELNERRATLAPEGEVFALSDLASLSGLLDGPESMPDPSSMRGRIFELLQMPRSIDELLDEIDGPDLEILEALGQLKKSGKIKMIPLATLTTPLATPEQIPILRSLATRLVRPGFSAPPRLVLATSASRLGVLAYSMRRITDVAVAPEPTARAPLPRPLGTMRLGEGVEVAVIGLPTDETMAPTWALSLPGTAAVVRVGDAERAALEAHCEAVEVMLLEADGLIGAFDATIPAELAALLRSALESAAGAW</sequence>
<dbReference type="InterPro" id="IPR025497">
    <property type="entry name" value="PatA-like_N"/>
</dbReference>
<dbReference type="RefSeq" id="WP_153821418.1">
    <property type="nucleotide sequence ID" value="NZ_WJIE01000006.1"/>
</dbReference>
<dbReference type="Gene3D" id="3.40.50.2300">
    <property type="match status" value="1"/>
</dbReference>
<dbReference type="Proteomes" id="UP000440224">
    <property type="component" value="Unassembled WGS sequence"/>
</dbReference>
<protein>
    <submittedName>
        <fullName evidence="3">DUF4388 domain-containing protein</fullName>
    </submittedName>
</protein>
<dbReference type="EMBL" id="WJIE01000006">
    <property type="protein sequence ID" value="MRG94580.1"/>
    <property type="molecule type" value="Genomic_DNA"/>
</dbReference>
<reference evidence="3 4" key="1">
    <citation type="submission" date="2019-10" db="EMBL/GenBank/DDBJ databases">
        <title>A soil myxobacterium in the family Polyangiaceae.</title>
        <authorList>
            <person name="Li Y."/>
            <person name="Wang J."/>
        </authorList>
    </citation>
    <scope>NUCLEOTIDE SEQUENCE [LARGE SCALE GENOMIC DNA]</scope>
    <source>
        <strain evidence="3 4">DSM 14734</strain>
    </source>
</reference>
<accession>A0A6N7PVW3</accession>
<dbReference type="OrthoDB" id="9771288at2"/>
<proteinExistence type="predicted"/>
<keyword evidence="4" id="KW-1185">Reference proteome</keyword>
<dbReference type="InterPro" id="IPR001789">
    <property type="entry name" value="Sig_transdc_resp-reg_receiver"/>
</dbReference>
<dbReference type="PROSITE" id="PS50110">
    <property type="entry name" value="RESPONSE_REGULATORY"/>
    <property type="match status" value="1"/>
</dbReference>
<evidence type="ECO:0000313" key="4">
    <source>
        <dbReference type="Proteomes" id="UP000440224"/>
    </source>
</evidence>
<organism evidence="3 4">
    <name type="scientific">Polyangium spumosum</name>
    <dbReference type="NCBI Taxonomy" id="889282"/>
    <lineage>
        <taxon>Bacteria</taxon>
        <taxon>Pseudomonadati</taxon>
        <taxon>Myxococcota</taxon>
        <taxon>Polyangia</taxon>
        <taxon>Polyangiales</taxon>
        <taxon>Polyangiaceae</taxon>
        <taxon>Polyangium</taxon>
    </lineage>
</organism>
<dbReference type="AlphaFoldDB" id="A0A6N7PVW3"/>
<dbReference type="PANTHER" id="PTHR36304:SF4">
    <property type="entry name" value="DUF4388 DOMAIN-CONTAINING PROTEIN"/>
    <property type="match status" value="1"/>
</dbReference>
<dbReference type="PANTHER" id="PTHR36304">
    <property type="entry name" value="DOMAIN GTPASE-ACTIVATING PROTEIN, PUTATIVE-RELATED-RELATED"/>
    <property type="match status" value="1"/>
</dbReference>